<evidence type="ECO:0000256" key="3">
    <source>
        <dbReference type="ARBA" id="ARBA00022833"/>
    </source>
</evidence>
<name>A0A6M3LK89_9ZZZZ</name>
<sequence length="116" mass="13335">MYKLQKTYSFSSAHHLKDTKSLVSKKCLKNHGHEWHIKVEIITKELVDDMVVDFGRIKDIINLLDHKDLNEVLTFNPTAENIAGFLHATIGTHIEVKHKLKVTVEESPGAKVTYWE</sequence>
<dbReference type="InterPro" id="IPR038418">
    <property type="entry name" value="6-PTP_synth/QueD_sf"/>
</dbReference>
<dbReference type="PANTHER" id="PTHR12589">
    <property type="entry name" value="PYRUVOYL TETRAHYDROBIOPTERIN SYNTHASE"/>
    <property type="match status" value="1"/>
</dbReference>
<evidence type="ECO:0000313" key="6">
    <source>
        <dbReference type="EMBL" id="QJA93358.1"/>
    </source>
</evidence>
<evidence type="ECO:0000256" key="2">
    <source>
        <dbReference type="ARBA" id="ARBA00022723"/>
    </source>
</evidence>
<evidence type="ECO:0000256" key="4">
    <source>
        <dbReference type="ARBA" id="ARBA00023239"/>
    </source>
</evidence>
<dbReference type="GO" id="GO:0046872">
    <property type="term" value="F:metal ion binding"/>
    <property type="evidence" value="ECO:0007669"/>
    <property type="project" value="UniProtKB-KW"/>
</dbReference>
<dbReference type="Gene3D" id="3.30.479.10">
    <property type="entry name" value="6-pyruvoyl tetrahydropterin synthase/QueD"/>
    <property type="match status" value="1"/>
</dbReference>
<evidence type="ECO:0000313" key="5">
    <source>
        <dbReference type="EMBL" id="QJA70726.1"/>
    </source>
</evidence>
<comment type="cofactor">
    <cofactor evidence="1">
        <name>Zn(2+)</name>
        <dbReference type="ChEBI" id="CHEBI:29105"/>
    </cofactor>
</comment>
<reference evidence="6" key="1">
    <citation type="submission" date="2020-03" db="EMBL/GenBank/DDBJ databases">
        <title>The deep terrestrial virosphere.</title>
        <authorList>
            <person name="Holmfeldt K."/>
            <person name="Nilsson E."/>
            <person name="Simone D."/>
            <person name="Lopez-Fernandez M."/>
            <person name="Wu X."/>
            <person name="de Brujin I."/>
            <person name="Lundin D."/>
            <person name="Andersson A."/>
            <person name="Bertilsson S."/>
            <person name="Dopson M."/>
        </authorList>
    </citation>
    <scope>NUCLEOTIDE SEQUENCE</scope>
    <source>
        <strain evidence="5">MM415A03575</strain>
        <strain evidence="6">MM415B04257</strain>
    </source>
</reference>
<organism evidence="6">
    <name type="scientific">viral metagenome</name>
    <dbReference type="NCBI Taxonomy" id="1070528"/>
    <lineage>
        <taxon>unclassified sequences</taxon>
        <taxon>metagenomes</taxon>
        <taxon>organismal metagenomes</taxon>
    </lineage>
</organism>
<evidence type="ECO:0000256" key="1">
    <source>
        <dbReference type="ARBA" id="ARBA00001947"/>
    </source>
</evidence>
<keyword evidence="3" id="KW-0862">Zinc</keyword>
<gene>
    <name evidence="5" type="ORF">MM415A03575_0003</name>
    <name evidence="6" type="ORF">MM415B04257_0003</name>
</gene>
<accession>A0A6M3LK89</accession>
<dbReference type="GO" id="GO:0016829">
    <property type="term" value="F:lyase activity"/>
    <property type="evidence" value="ECO:0007669"/>
    <property type="project" value="UniProtKB-KW"/>
</dbReference>
<dbReference type="InterPro" id="IPR007115">
    <property type="entry name" value="6-PTP_synth/QueD"/>
</dbReference>
<dbReference type="Pfam" id="PF01242">
    <property type="entry name" value="PTPS"/>
    <property type="match status" value="1"/>
</dbReference>
<dbReference type="SUPFAM" id="SSF55620">
    <property type="entry name" value="Tetrahydrobiopterin biosynthesis enzymes-like"/>
    <property type="match status" value="1"/>
</dbReference>
<dbReference type="PANTHER" id="PTHR12589:SF7">
    <property type="entry name" value="6-PYRUVOYL TETRAHYDROBIOPTERIN SYNTHASE"/>
    <property type="match status" value="1"/>
</dbReference>
<dbReference type="AlphaFoldDB" id="A0A6M3LK89"/>
<dbReference type="EMBL" id="MT141816">
    <property type="protein sequence ID" value="QJA70726.1"/>
    <property type="molecule type" value="Genomic_DNA"/>
</dbReference>
<proteinExistence type="predicted"/>
<keyword evidence="4" id="KW-0456">Lyase</keyword>
<dbReference type="EMBL" id="MT143143">
    <property type="protein sequence ID" value="QJA93358.1"/>
    <property type="molecule type" value="Genomic_DNA"/>
</dbReference>
<protein>
    <submittedName>
        <fullName evidence="6">Putative 6-Pyruvoyl tetrahydrobiopterin synthase</fullName>
    </submittedName>
</protein>
<keyword evidence="2" id="KW-0479">Metal-binding</keyword>